<protein>
    <submittedName>
        <fullName evidence="1">DUF1289 domain-containing protein</fullName>
    </submittedName>
</protein>
<reference evidence="1 2" key="1">
    <citation type="submission" date="2023-02" db="EMBL/GenBank/DDBJ databases">
        <title>Complete genome sequence of a novel bacterium Oceanimonas sp. NTOU-MSR1 isolated from marine coast sediment.</title>
        <authorList>
            <person name="Yang H.-T."/>
            <person name="Chen Y.-L."/>
            <person name="Ho Y.-N."/>
        </authorList>
    </citation>
    <scope>NUCLEOTIDE SEQUENCE [LARGE SCALE GENOMIC DNA]</scope>
    <source>
        <strain evidence="1 2">NTOU-MSR1</strain>
    </source>
</reference>
<gene>
    <name evidence="1" type="ORF">PU634_07020</name>
</gene>
<dbReference type="RefSeq" id="WP_306763346.1">
    <property type="nucleotide sequence ID" value="NZ_CP118224.1"/>
</dbReference>
<dbReference type="AlphaFoldDB" id="A0AA50KR44"/>
<name>A0AA50KR44_9GAMM</name>
<dbReference type="PANTHER" id="PTHR35175:SF2">
    <property type="entry name" value="DUF1289 DOMAIN-CONTAINING PROTEIN"/>
    <property type="match status" value="1"/>
</dbReference>
<dbReference type="Pfam" id="PF06945">
    <property type="entry name" value="DUF1289"/>
    <property type="match status" value="1"/>
</dbReference>
<dbReference type="Proteomes" id="UP001223802">
    <property type="component" value="Chromosome"/>
</dbReference>
<proteinExistence type="predicted"/>
<organism evidence="1 2">
    <name type="scientific">Oceanimonas pelagia</name>
    <dbReference type="NCBI Taxonomy" id="3028314"/>
    <lineage>
        <taxon>Bacteria</taxon>
        <taxon>Pseudomonadati</taxon>
        <taxon>Pseudomonadota</taxon>
        <taxon>Gammaproteobacteria</taxon>
        <taxon>Aeromonadales</taxon>
        <taxon>Aeromonadaceae</taxon>
        <taxon>Oceanimonas</taxon>
    </lineage>
</organism>
<dbReference type="PANTHER" id="PTHR35175">
    <property type="entry name" value="DUF1289 DOMAIN-CONTAINING PROTEIN"/>
    <property type="match status" value="1"/>
</dbReference>
<evidence type="ECO:0000313" key="1">
    <source>
        <dbReference type="EMBL" id="WMC12109.1"/>
    </source>
</evidence>
<dbReference type="KEGG" id="ope:PU634_07020"/>
<dbReference type="InterPro" id="IPR010710">
    <property type="entry name" value="DUF1289"/>
</dbReference>
<sequence>MSEPLASPCIGHCRLDEERVCEGCFRTIDEISGWRERPDHDKRAILARCAARRRQAGQ</sequence>
<accession>A0AA50KR44</accession>
<evidence type="ECO:0000313" key="2">
    <source>
        <dbReference type="Proteomes" id="UP001223802"/>
    </source>
</evidence>
<keyword evidence="2" id="KW-1185">Reference proteome</keyword>
<dbReference type="EMBL" id="CP118224">
    <property type="protein sequence ID" value="WMC12109.1"/>
    <property type="molecule type" value="Genomic_DNA"/>
</dbReference>